<evidence type="ECO:0000256" key="7">
    <source>
        <dbReference type="ARBA" id="ARBA00048475"/>
    </source>
</evidence>
<dbReference type="GO" id="GO:0005524">
    <property type="term" value="F:ATP binding"/>
    <property type="evidence" value="ECO:0007669"/>
    <property type="project" value="UniProtKB-KW"/>
</dbReference>
<proteinExistence type="inferred from homology"/>
<keyword evidence="4 8" id="KW-0547">Nucleotide-binding</keyword>
<comment type="pathway">
    <text evidence="1 8">Purine metabolism; IMP biosynthesis via de novo pathway; 5-amino-1-(5-phospho-D-ribosyl)imidazole-4-carboxamide from 5-amino-1-(5-phospho-D-ribosyl)imidazole-4-carboxylate: step 1/2.</text>
</comment>
<dbReference type="InterPro" id="IPR028923">
    <property type="entry name" value="SAICAR_synt/ADE2_N"/>
</dbReference>
<evidence type="ECO:0000256" key="6">
    <source>
        <dbReference type="ARBA" id="ARBA00022840"/>
    </source>
</evidence>
<dbReference type="Gene3D" id="3.30.200.20">
    <property type="entry name" value="Phosphorylase Kinase, domain 1"/>
    <property type="match status" value="1"/>
</dbReference>
<dbReference type="InterPro" id="IPR050089">
    <property type="entry name" value="SAICAR_synthetase"/>
</dbReference>
<dbReference type="InterPro" id="IPR033934">
    <property type="entry name" value="SAICAR_synt_PurC"/>
</dbReference>
<keyword evidence="5 8" id="KW-0658">Purine biosynthesis</keyword>
<evidence type="ECO:0000256" key="3">
    <source>
        <dbReference type="ARBA" id="ARBA00022598"/>
    </source>
</evidence>
<dbReference type="PANTHER" id="PTHR43599">
    <property type="entry name" value="MULTIFUNCTIONAL PROTEIN ADE2"/>
    <property type="match status" value="1"/>
</dbReference>
<evidence type="ECO:0000256" key="4">
    <source>
        <dbReference type="ARBA" id="ARBA00022741"/>
    </source>
</evidence>
<dbReference type="AlphaFoldDB" id="A0A9Q3SZV4"/>
<protein>
    <recommendedName>
        <fullName evidence="8">Phosphoribosylaminoimidazole-succinocarboxamide synthase</fullName>
        <ecNumber evidence="8">6.3.2.6</ecNumber>
    </recommendedName>
    <alternativeName>
        <fullName evidence="8">SAICAR synthetase</fullName>
    </alternativeName>
</protein>
<dbReference type="GO" id="GO:0006189">
    <property type="term" value="P:'de novo' IMP biosynthetic process"/>
    <property type="evidence" value="ECO:0007669"/>
    <property type="project" value="UniProtKB-UniRule"/>
</dbReference>
<dbReference type="Pfam" id="PF01259">
    <property type="entry name" value="SAICAR_synt"/>
    <property type="match status" value="1"/>
</dbReference>
<evidence type="ECO:0000256" key="1">
    <source>
        <dbReference type="ARBA" id="ARBA00004672"/>
    </source>
</evidence>
<comment type="similarity">
    <text evidence="2 8">Belongs to the SAICAR synthetase family.</text>
</comment>
<comment type="catalytic activity">
    <reaction evidence="7 8">
        <text>5-amino-1-(5-phospho-D-ribosyl)imidazole-4-carboxylate + L-aspartate + ATP = (2S)-2-[5-amino-1-(5-phospho-beta-D-ribosyl)imidazole-4-carboxamido]succinate + ADP + phosphate + 2 H(+)</text>
        <dbReference type="Rhea" id="RHEA:22628"/>
        <dbReference type="ChEBI" id="CHEBI:15378"/>
        <dbReference type="ChEBI" id="CHEBI:29991"/>
        <dbReference type="ChEBI" id="CHEBI:30616"/>
        <dbReference type="ChEBI" id="CHEBI:43474"/>
        <dbReference type="ChEBI" id="CHEBI:58443"/>
        <dbReference type="ChEBI" id="CHEBI:77657"/>
        <dbReference type="ChEBI" id="CHEBI:456216"/>
        <dbReference type="EC" id="6.3.2.6"/>
    </reaction>
</comment>
<dbReference type="HAMAP" id="MF_00137">
    <property type="entry name" value="SAICAR_synth"/>
    <property type="match status" value="1"/>
</dbReference>
<organism evidence="10 11">
    <name type="scientific">Leuconostoc gasicomitatum</name>
    <dbReference type="NCBI Taxonomy" id="115778"/>
    <lineage>
        <taxon>Bacteria</taxon>
        <taxon>Bacillati</taxon>
        <taxon>Bacillota</taxon>
        <taxon>Bacilli</taxon>
        <taxon>Lactobacillales</taxon>
        <taxon>Lactobacillaceae</taxon>
        <taxon>Leuconostoc</taxon>
        <taxon>Leuconostoc gelidum group</taxon>
    </lineage>
</organism>
<dbReference type="Gene3D" id="3.30.470.20">
    <property type="entry name" value="ATP-grasp fold, B domain"/>
    <property type="match status" value="1"/>
</dbReference>
<dbReference type="EMBL" id="JAHBFI010000019">
    <property type="protein sequence ID" value="MBZ5963126.1"/>
    <property type="molecule type" value="Genomic_DNA"/>
</dbReference>
<sequence>MDSIEYEKRTITRGALKYTGKAKQVYTTDDPDILWVHYLDQATALNGKVKETISGKGELNSAISQLLFNYLTGNNIKNHYLHSISKTDELITSLDILPIEVVTRNYASGHFVSKFAATPMQKLTPIVQEFYYKSDALDDPFINDSQILALNYATNDELAKLRAESTIINRHLIDLFRQVNIQLIDFKLEFGRTKNGDILLADELSPDNMRLVDIATGNSLDKDVFRKHSGDVTVGYQEVLTRLQQII</sequence>
<reference evidence="10" key="1">
    <citation type="submission" date="2021-05" db="EMBL/GenBank/DDBJ databases">
        <title>Pangenome of Leuconostoc gelidum warrants species status for Leuconostoc gelidum subsp. gasicomitatum.</title>
        <authorList>
            <person name="Johansson P."/>
            <person name="Sade E."/>
            <person name="Hultman J."/>
            <person name="Auvinen P."/>
            <person name="Bjorkroth J."/>
        </authorList>
    </citation>
    <scope>NUCLEOTIDE SEQUENCE</scope>
    <source>
        <strain evidence="10">A.21.4</strain>
    </source>
</reference>
<evidence type="ECO:0000256" key="8">
    <source>
        <dbReference type="HAMAP-Rule" id="MF_00137"/>
    </source>
</evidence>
<evidence type="ECO:0000259" key="9">
    <source>
        <dbReference type="Pfam" id="PF01259"/>
    </source>
</evidence>
<evidence type="ECO:0000313" key="10">
    <source>
        <dbReference type="EMBL" id="MBZ5963126.1"/>
    </source>
</evidence>
<evidence type="ECO:0000313" key="11">
    <source>
        <dbReference type="Proteomes" id="UP000752647"/>
    </source>
</evidence>
<evidence type="ECO:0000256" key="2">
    <source>
        <dbReference type="ARBA" id="ARBA00010190"/>
    </source>
</evidence>
<dbReference type="RefSeq" id="WP_224144362.1">
    <property type="nucleotide sequence ID" value="NZ_CBCPIF010000001.1"/>
</dbReference>
<dbReference type="PROSITE" id="PS01058">
    <property type="entry name" value="SAICAR_SYNTHETASE_2"/>
    <property type="match status" value="1"/>
</dbReference>
<gene>
    <name evidence="8" type="primary">purC</name>
    <name evidence="10" type="ORF">KIJ12_08230</name>
</gene>
<keyword evidence="6 8" id="KW-0067">ATP-binding</keyword>
<dbReference type="GO" id="GO:0009236">
    <property type="term" value="P:cobalamin biosynthetic process"/>
    <property type="evidence" value="ECO:0007669"/>
    <property type="project" value="InterPro"/>
</dbReference>
<accession>A0A9Q3SZV4</accession>
<dbReference type="GO" id="GO:0004639">
    <property type="term" value="F:phosphoribosylaminoimidazolesuccinocarboxamide synthase activity"/>
    <property type="evidence" value="ECO:0007669"/>
    <property type="project" value="UniProtKB-UniRule"/>
</dbReference>
<dbReference type="Proteomes" id="UP000752647">
    <property type="component" value="Unassembled WGS sequence"/>
</dbReference>
<comment type="caution">
    <text evidence="10">The sequence shown here is derived from an EMBL/GenBank/DDBJ whole genome shotgun (WGS) entry which is preliminary data.</text>
</comment>
<dbReference type="EC" id="6.3.2.6" evidence="8"/>
<dbReference type="CDD" id="cd01415">
    <property type="entry name" value="SAICAR_synt_PurC"/>
    <property type="match status" value="1"/>
</dbReference>
<dbReference type="InterPro" id="IPR018236">
    <property type="entry name" value="SAICAR_synthetase_CS"/>
</dbReference>
<keyword evidence="3 8" id="KW-0436">Ligase</keyword>
<dbReference type="SUPFAM" id="SSF56104">
    <property type="entry name" value="SAICAR synthase-like"/>
    <property type="match status" value="1"/>
</dbReference>
<feature type="domain" description="SAICAR synthetase/ADE2 N-terminal" evidence="9">
    <location>
        <begin position="17"/>
        <end position="242"/>
    </location>
</feature>
<evidence type="ECO:0000256" key="5">
    <source>
        <dbReference type="ARBA" id="ARBA00022755"/>
    </source>
</evidence>
<name>A0A9Q3SZV4_9LACO</name>
<dbReference type="PANTHER" id="PTHR43599:SF3">
    <property type="entry name" value="SI:DKEY-6E2.2"/>
    <property type="match status" value="1"/>
</dbReference>